<comment type="caution">
    <text evidence="2">The sequence shown here is derived from an EMBL/GenBank/DDBJ whole genome shotgun (WGS) entry which is preliminary data.</text>
</comment>
<dbReference type="Proteomes" id="UP000286976">
    <property type="component" value="Unassembled WGS sequence"/>
</dbReference>
<dbReference type="RefSeq" id="WP_126756893.1">
    <property type="nucleotide sequence ID" value="NZ_PIPQ01000002.1"/>
</dbReference>
<keyword evidence="1" id="KW-0732">Signal</keyword>
<evidence type="ECO:0000313" key="2">
    <source>
        <dbReference type="EMBL" id="RUO42683.1"/>
    </source>
</evidence>
<proteinExistence type="predicted"/>
<organism evidence="2 3">
    <name type="scientific">Aliidiomarina taiwanensis</name>
    <dbReference type="NCBI Taxonomy" id="946228"/>
    <lineage>
        <taxon>Bacteria</taxon>
        <taxon>Pseudomonadati</taxon>
        <taxon>Pseudomonadota</taxon>
        <taxon>Gammaproteobacteria</taxon>
        <taxon>Alteromonadales</taxon>
        <taxon>Idiomarinaceae</taxon>
        <taxon>Aliidiomarina</taxon>
    </lineage>
</organism>
<dbReference type="OrthoDB" id="1524207at2"/>
<feature type="chain" id="PRO_5019045367" evidence="1">
    <location>
        <begin position="21"/>
        <end position="204"/>
    </location>
</feature>
<accession>A0A432X751</accession>
<evidence type="ECO:0000313" key="3">
    <source>
        <dbReference type="Proteomes" id="UP000286976"/>
    </source>
</evidence>
<dbReference type="PROSITE" id="PS51257">
    <property type="entry name" value="PROKAR_LIPOPROTEIN"/>
    <property type="match status" value="1"/>
</dbReference>
<dbReference type="EMBL" id="PIPQ01000002">
    <property type="protein sequence ID" value="RUO42683.1"/>
    <property type="molecule type" value="Genomic_DNA"/>
</dbReference>
<protein>
    <submittedName>
        <fullName evidence="2">Uncharacterized protein</fullName>
    </submittedName>
</protein>
<gene>
    <name evidence="2" type="ORF">CWE15_04525</name>
</gene>
<dbReference type="AlphaFoldDB" id="A0A432X751"/>
<evidence type="ECO:0000256" key="1">
    <source>
        <dbReference type="SAM" id="SignalP"/>
    </source>
</evidence>
<keyword evidence="3" id="KW-1185">Reference proteome</keyword>
<feature type="signal peptide" evidence="1">
    <location>
        <begin position="1"/>
        <end position="20"/>
    </location>
</feature>
<sequence length="204" mass="23122">MKPRLNLFPLLFLAGAILTACTPAEENPHDLFFENLAAHCGNAYQGKVTVGDPALDSGWMRANIVIEVKECTDDRIRIPLHVDNDHSRTWVISRTTEGLSLKHDHRNEDGSEDLVNGYGGNTIAIGSATHQVFPIDDYSKLMFSEHGMVASVTNTWVISFPNEQTLRYQLMRENRDFQVEIDLSKPVETPPAPWGWRDHETYTW</sequence>
<name>A0A432X751_9GAMM</name>
<reference evidence="2 3" key="1">
    <citation type="journal article" date="2011" name="Front. Microbiol.">
        <title>Genomic signatures of strain selection and enhancement in Bacillus atrophaeus var. globigii, a historical biowarfare simulant.</title>
        <authorList>
            <person name="Gibbons H.S."/>
            <person name="Broomall S.M."/>
            <person name="McNew L.A."/>
            <person name="Daligault H."/>
            <person name="Chapman C."/>
            <person name="Bruce D."/>
            <person name="Karavis M."/>
            <person name="Krepps M."/>
            <person name="McGregor P.A."/>
            <person name="Hong C."/>
            <person name="Park K.H."/>
            <person name="Akmal A."/>
            <person name="Feldman A."/>
            <person name="Lin J.S."/>
            <person name="Chang W.E."/>
            <person name="Higgs B.W."/>
            <person name="Demirev P."/>
            <person name="Lindquist J."/>
            <person name="Liem A."/>
            <person name="Fochler E."/>
            <person name="Read T.D."/>
            <person name="Tapia R."/>
            <person name="Johnson S."/>
            <person name="Bishop-Lilly K.A."/>
            <person name="Detter C."/>
            <person name="Han C."/>
            <person name="Sozhamannan S."/>
            <person name="Rosenzweig C.N."/>
            <person name="Skowronski E.W."/>
        </authorList>
    </citation>
    <scope>NUCLEOTIDE SEQUENCE [LARGE SCALE GENOMIC DNA]</scope>
    <source>
        <strain evidence="2 3">AIT1</strain>
    </source>
</reference>